<sequence length="333" mass="37701">LKTFGIQQTVDEKSAISQAESGLKQLSSGFIQMPLIWRLRDGKRPHIPDNFPMVLQRQLAQERKLSKTPELLEAFNNNFKCEIDDGYIRAATEQDMLTVGNINYVPMSLVVNANKRPIKTRNVYDASAKFKGTSLNDNLLAGPNLLIDLLKPVMSMRENLIAFTGDIKSMFNRILIDPIDQNCQRLLWREDTSQAMQIFVKKSMLFGPSSSPFMSQFAKNWIADKFKDIYPTTSECIKKEVYMDDLFTSAPTLEEAISRAKEAIEIFASAQMQLTSIQSNSSELLAALPEERIKKELIPLLSDSNIDYVSKVLGVNWNTSTDKIVFELNESLL</sequence>
<evidence type="ECO:0008006" key="3">
    <source>
        <dbReference type="Google" id="ProtNLM"/>
    </source>
</evidence>
<comment type="caution">
    <text evidence="1">The sequence shown here is derived from an EMBL/GenBank/DDBJ whole genome shotgun (WGS) entry which is preliminary data.</text>
</comment>
<accession>A0A9J6B8T6</accession>
<dbReference type="GO" id="GO:0071897">
    <property type="term" value="P:DNA biosynthetic process"/>
    <property type="evidence" value="ECO:0007669"/>
    <property type="project" value="UniProtKB-ARBA"/>
</dbReference>
<proteinExistence type="predicted"/>
<reference evidence="1" key="1">
    <citation type="submission" date="2021-03" db="EMBL/GenBank/DDBJ databases">
        <title>Chromosome level genome of the anhydrobiotic midge Polypedilum vanderplanki.</title>
        <authorList>
            <person name="Yoshida Y."/>
            <person name="Kikawada T."/>
            <person name="Gusev O."/>
        </authorList>
    </citation>
    <scope>NUCLEOTIDE SEQUENCE</scope>
    <source>
        <strain evidence="1">NIAS01</strain>
        <tissue evidence="1">Whole body or cell culture</tissue>
    </source>
</reference>
<dbReference type="EMBL" id="JADBJN010000243">
    <property type="protein sequence ID" value="KAG5666063.1"/>
    <property type="molecule type" value="Genomic_DNA"/>
</dbReference>
<organism evidence="1 2">
    <name type="scientific">Polypedilum vanderplanki</name>
    <name type="common">Sleeping chironomid midge</name>
    <dbReference type="NCBI Taxonomy" id="319348"/>
    <lineage>
        <taxon>Eukaryota</taxon>
        <taxon>Metazoa</taxon>
        <taxon>Ecdysozoa</taxon>
        <taxon>Arthropoda</taxon>
        <taxon>Hexapoda</taxon>
        <taxon>Insecta</taxon>
        <taxon>Pterygota</taxon>
        <taxon>Neoptera</taxon>
        <taxon>Endopterygota</taxon>
        <taxon>Diptera</taxon>
        <taxon>Nematocera</taxon>
        <taxon>Chironomoidea</taxon>
        <taxon>Chironomidae</taxon>
        <taxon>Chironominae</taxon>
        <taxon>Polypedilum</taxon>
        <taxon>Polypedilum</taxon>
    </lineage>
</organism>
<feature type="non-terminal residue" evidence="1">
    <location>
        <position position="333"/>
    </location>
</feature>
<dbReference type="PANTHER" id="PTHR47331">
    <property type="entry name" value="PHD-TYPE DOMAIN-CONTAINING PROTEIN"/>
    <property type="match status" value="1"/>
</dbReference>
<keyword evidence="2" id="KW-1185">Reference proteome</keyword>
<dbReference type="Proteomes" id="UP001107558">
    <property type="component" value="Unassembled WGS sequence"/>
</dbReference>
<dbReference type="SUPFAM" id="SSF56672">
    <property type="entry name" value="DNA/RNA polymerases"/>
    <property type="match status" value="1"/>
</dbReference>
<protein>
    <recommendedName>
        <fullName evidence="3">Reverse transcriptase domain-containing protein</fullName>
    </recommendedName>
</protein>
<evidence type="ECO:0000313" key="2">
    <source>
        <dbReference type="Proteomes" id="UP001107558"/>
    </source>
</evidence>
<dbReference type="InterPro" id="IPR043502">
    <property type="entry name" value="DNA/RNA_pol_sf"/>
</dbReference>
<dbReference type="OrthoDB" id="7762683at2759"/>
<dbReference type="PANTHER" id="PTHR47331:SF1">
    <property type="entry name" value="GAG-LIKE PROTEIN"/>
    <property type="match status" value="1"/>
</dbReference>
<dbReference type="AlphaFoldDB" id="A0A9J6B8T6"/>
<gene>
    <name evidence="1" type="ORF">PVAND_017754</name>
</gene>
<feature type="non-terminal residue" evidence="1">
    <location>
        <position position="1"/>
    </location>
</feature>
<name>A0A9J6B8T6_POLVA</name>
<evidence type="ECO:0000313" key="1">
    <source>
        <dbReference type="EMBL" id="KAG5666063.1"/>
    </source>
</evidence>